<accession>A0A318KQ49</accession>
<comment type="caution">
    <text evidence="4">The sequence shown here is derived from an EMBL/GenBank/DDBJ whole genome shotgun (WGS) entry which is preliminary data.</text>
</comment>
<evidence type="ECO:0000313" key="5">
    <source>
        <dbReference type="Proteomes" id="UP000247555"/>
    </source>
</evidence>
<dbReference type="Proteomes" id="UP000247555">
    <property type="component" value="Unassembled WGS sequence"/>
</dbReference>
<gene>
    <name evidence="4" type="ORF">DFR34_10578</name>
</gene>
<dbReference type="AlphaFoldDB" id="A0A318KQ49"/>
<proteinExistence type="predicted"/>
<protein>
    <submittedName>
        <fullName evidence="4">Amino acid ABC transporter substrate-binding protein (PAAT family)</fullName>
    </submittedName>
</protein>
<evidence type="ECO:0000259" key="3">
    <source>
        <dbReference type="SMART" id="SM00062"/>
    </source>
</evidence>
<dbReference type="OrthoDB" id="368476at2"/>
<organism evidence="4 5">
    <name type="scientific">Rivihabitans pingtungensis</name>
    <dbReference type="NCBI Taxonomy" id="1054498"/>
    <lineage>
        <taxon>Bacteria</taxon>
        <taxon>Pseudomonadati</taxon>
        <taxon>Pseudomonadota</taxon>
        <taxon>Betaproteobacteria</taxon>
        <taxon>Neisseriales</taxon>
        <taxon>Aquaspirillaceae</taxon>
        <taxon>Rivihabitans</taxon>
    </lineage>
</organism>
<feature type="domain" description="Solute-binding protein family 3/N-terminal" evidence="3">
    <location>
        <begin position="31"/>
        <end position="255"/>
    </location>
</feature>
<dbReference type="Pfam" id="PF00497">
    <property type="entry name" value="SBP_bac_3"/>
    <property type="match status" value="1"/>
</dbReference>
<dbReference type="Gene3D" id="3.40.190.10">
    <property type="entry name" value="Periplasmic binding protein-like II"/>
    <property type="match status" value="2"/>
</dbReference>
<dbReference type="PANTHER" id="PTHR35936">
    <property type="entry name" value="MEMBRANE-BOUND LYTIC MUREIN TRANSGLYCOSYLASE F"/>
    <property type="match status" value="1"/>
</dbReference>
<keyword evidence="5" id="KW-1185">Reference proteome</keyword>
<keyword evidence="1 2" id="KW-0732">Signal</keyword>
<dbReference type="SUPFAM" id="SSF53850">
    <property type="entry name" value="Periplasmic binding protein-like II"/>
    <property type="match status" value="1"/>
</dbReference>
<dbReference type="CDD" id="cd13530">
    <property type="entry name" value="PBP2_peptides_like"/>
    <property type="match status" value="1"/>
</dbReference>
<dbReference type="EMBL" id="QJKI01000005">
    <property type="protein sequence ID" value="PXX79879.1"/>
    <property type="molecule type" value="Genomic_DNA"/>
</dbReference>
<name>A0A318KQ49_9NEIS</name>
<evidence type="ECO:0000256" key="1">
    <source>
        <dbReference type="ARBA" id="ARBA00022729"/>
    </source>
</evidence>
<feature type="chain" id="PRO_5016322275" evidence="2">
    <location>
        <begin position="20"/>
        <end position="261"/>
    </location>
</feature>
<evidence type="ECO:0000256" key="2">
    <source>
        <dbReference type="SAM" id="SignalP"/>
    </source>
</evidence>
<evidence type="ECO:0000313" key="4">
    <source>
        <dbReference type="EMBL" id="PXX79879.1"/>
    </source>
</evidence>
<dbReference type="InterPro" id="IPR001638">
    <property type="entry name" value="Solute-binding_3/MltF_N"/>
</dbReference>
<reference evidence="4 5" key="1">
    <citation type="submission" date="2018-05" db="EMBL/GenBank/DDBJ databases">
        <title>Genomic Encyclopedia of Type Strains, Phase IV (KMG-IV): sequencing the most valuable type-strain genomes for metagenomic binning, comparative biology and taxonomic classification.</title>
        <authorList>
            <person name="Goeker M."/>
        </authorList>
    </citation>
    <scope>NUCLEOTIDE SEQUENCE [LARGE SCALE GENOMIC DNA]</scope>
    <source>
        <strain evidence="4 5">DSM 29661</strain>
    </source>
</reference>
<feature type="signal peptide" evidence="2">
    <location>
        <begin position="1"/>
        <end position="19"/>
    </location>
</feature>
<dbReference type="PANTHER" id="PTHR35936:SF17">
    <property type="entry name" value="ARGININE-BINDING EXTRACELLULAR PROTEIN ARTP"/>
    <property type="match status" value="1"/>
</dbReference>
<dbReference type="RefSeq" id="WP_110390178.1">
    <property type="nucleotide sequence ID" value="NZ_CALCOA010000003.1"/>
</dbReference>
<sequence length="261" mass="29262">MKAFFIALGLLLHGSLVLAADRLHDIKARGELRVCIWPEYYGISYRNPKSGAVAGVDADMARDLATQQNVSLKFIDSNFAKLKDDLLGNRCDVGMFAVAVTPARQAVMDFTQPHMFSDVYAVASRSNVNVQSWLDIDRPGRVVAVAAGTFHEPLMRERLHAARLLVVAPPATREGEVESGRADVFMSDYPFTRRMVKDHDWVRIIAPDKPFHVVNYAYAIAPGQPAWLGTLNQFVRNQQRSGRLRLLAQRYDLQPIVRDAQ</sequence>
<dbReference type="SMART" id="SM00062">
    <property type="entry name" value="PBPb"/>
    <property type="match status" value="1"/>
</dbReference>